<dbReference type="PANTHER" id="PTHR22901">
    <property type="entry name" value="SIALATE O-ACETYLESTERASE"/>
    <property type="match status" value="1"/>
</dbReference>
<proteinExistence type="predicted"/>
<organism evidence="1 2">
    <name type="scientific">Thalassobacterium sedimentorum</name>
    <dbReference type="NCBI Taxonomy" id="3041258"/>
    <lineage>
        <taxon>Bacteria</taxon>
        <taxon>Pseudomonadati</taxon>
        <taxon>Verrucomicrobiota</taxon>
        <taxon>Opitutia</taxon>
        <taxon>Puniceicoccales</taxon>
        <taxon>Coraliomargaritaceae</taxon>
        <taxon>Thalassobacterium</taxon>
    </lineage>
</organism>
<dbReference type="Gene3D" id="3.40.50.1110">
    <property type="entry name" value="SGNH hydrolase"/>
    <property type="match status" value="1"/>
</dbReference>
<comment type="caution">
    <text evidence="1">The sequence shown here is derived from an EMBL/GenBank/DDBJ whole genome shotgun (WGS) entry which is preliminary data.</text>
</comment>
<accession>A0ABU1AGH2</accession>
<dbReference type="PANTHER" id="PTHR22901:SF0">
    <property type="entry name" value="SIALATE O-ACETYLESTERASE"/>
    <property type="match status" value="1"/>
</dbReference>
<dbReference type="EMBL" id="JARXIC010000005">
    <property type="protein sequence ID" value="MDQ8193684.1"/>
    <property type="molecule type" value="Genomic_DNA"/>
</dbReference>
<sequence>MNSYKLKSLLIYAIAIISIITNLSAEIKLPSIFTDHMVLQRGQNIPVWGTSDAGASLTIQFADQIQTTTADSEGKWRIDLAPLSASATPRKLSIISPNQDKPLEFHDILVGDVWLCAGQSNMQWTMQRSSESDTDIANAQSTTIRLYNTPRVASPQPRNTVNAQWTTCTPESVRDFSAVAYYFGQQLNQELEVPIGLLLSAWGGTRIEPWTPPIGFKGIEALADIHAKVQKTLPQTPDYKQTMGQYLKQLKQWTTTSYEILSGNGYISAPPAFPSELILGESHQEPTKIYNGMIHAHIPFAIKGAIWYQGESNHEDGLLYVDKTRALLKGWRSLWGYDFPFYFVQIAPFNYNEAPERLAEFWEAQSKIVQEIPNTGMAVINDVTDLTNIHPANKKVPGKRLARLALANTYNKDLVSTGPVFKKLEILNNTLKVHFDSAVGLSTRDGKAPDWFEITDRTGDFKQAQAIIEGTTIVLKSNEVAEPLALRFAWHKLAIPNLINGVGLPASPFRAGKLPEVNLDTLPAANGFRTVYQIQLPSDANYAQSNPDYDIDNTASAGTFNKVAYFLELQKPGQTRKYVFVSMDTFSKDPTKIGIPTAKSGARFMQKVSNLTVRSNVEELSNCDSTDGGNIEFWPGNYRPANEQKIVGASHSQFDYGDRADNHIPGYGSMQIHNWKNKETVLAINHWGANGILDIGIGNSTGKNSDWTFSKNAKDYSLRRLTVLVK</sequence>
<protein>
    <submittedName>
        <fullName evidence="1">Sialate O-acetylesterase</fullName>
    </submittedName>
</protein>
<name>A0ABU1AGH2_9BACT</name>
<dbReference type="RefSeq" id="WP_308984167.1">
    <property type="nucleotide sequence ID" value="NZ_JARXIC010000005.1"/>
</dbReference>
<keyword evidence="2" id="KW-1185">Reference proteome</keyword>
<dbReference type="InterPro" id="IPR036514">
    <property type="entry name" value="SGNH_hydro_sf"/>
</dbReference>
<reference evidence="1 2" key="1">
    <citation type="submission" date="2023-04" db="EMBL/GenBank/DDBJ databases">
        <title>A novel bacteria isolated from coastal sediment.</title>
        <authorList>
            <person name="Liu X.-J."/>
            <person name="Du Z.-J."/>
        </authorList>
    </citation>
    <scope>NUCLEOTIDE SEQUENCE [LARGE SCALE GENOMIC DNA]</scope>
    <source>
        <strain evidence="1 2">SDUM461004</strain>
    </source>
</reference>
<dbReference type="SUPFAM" id="SSF52266">
    <property type="entry name" value="SGNH hydrolase"/>
    <property type="match status" value="1"/>
</dbReference>
<gene>
    <name evidence="1" type="ORF">QEH59_04575</name>
</gene>
<dbReference type="Proteomes" id="UP001243717">
    <property type="component" value="Unassembled WGS sequence"/>
</dbReference>
<evidence type="ECO:0000313" key="2">
    <source>
        <dbReference type="Proteomes" id="UP001243717"/>
    </source>
</evidence>
<evidence type="ECO:0000313" key="1">
    <source>
        <dbReference type="EMBL" id="MDQ8193684.1"/>
    </source>
</evidence>
<dbReference type="InterPro" id="IPR039329">
    <property type="entry name" value="SIAE"/>
</dbReference>